<feature type="signal peptide" evidence="1">
    <location>
        <begin position="1"/>
        <end position="17"/>
    </location>
</feature>
<dbReference type="EMBL" id="CP144690">
    <property type="protein sequence ID" value="WVY91375.1"/>
    <property type="molecule type" value="Genomic_DNA"/>
</dbReference>
<dbReference type="AlphaFoldDB" id="A0AAQ3RH05"/>
<organism evidence="2 3">
    <name type="scientific">Vigna mungo</name>
    <name type="common">Black gram</name>
    <name type="synonym">Phaseolus mungo</name>
    <dbReference type="NCBI Taxonomy" id="3915"/>
    <lineage>
        <taxon>Eukaryota</taxon>
        <taxon>Viridiplantae</taxon>
        <taxon>Streptophyta</taxon>
        <taxon>Embryophyta</taxon>
        <taxon>Tracheophyta</taxon>
        <taxon>Spermatophyta</taxon>
        <taxon>Magnoliopsida</taxon>
        <taxon>eudicotyledons</taxon>
        <taxon>Gunneridae</taxon>
        <taxon>Pentapetalae</taxon>
        <taxon>rosids</taxon>
        <taxon>fabids</taxon>
        <taxon>Fabales</taxon>
        <taxon>Fabaceae</taxon>
        <taxon>Papilionoideae</taxon>
        <taxon>50 kb inversion clade</taxon>
        <taxon>NPAAA clade</taxon>
        <taxon>indigoferoid/millettioid clade</taxon>
        <taxon>Phaseoleae</taxon>
        <taxon>Vigna</taxon>
    </lineage>
</organism>
<gene>
    <name evidence="2" type="ORF">V8G54_036889</name>
</gene>
<protein>
    <submittedName>
        <fullName evidence="2">Uncharacterized protein</fullName>
    </submittedName>
</protein>
<evidence type="ECO:0000256" key="1">
    <source>
        <dbReference type="SAM" id="SignalP"/>
    </source>
</evidence>
<keyword evidence="3" id="KW-1185">Reference proteome</keyword>
<accession>A0AAQ3RH05</accession>
<keyword evidence="1" id="KW-0732">Signal</keyword>
<sequence>MKTVGIMILLMIVLGDAKVHYKDPSQQEIESKDVPDGLSCEGRCTWECLPLAVIPNLYIKCVRGCCRSCCKHRSNVLECRSHCTNTSAAGIYLFLYKIIFFIIL</sequence>
<evidence type="ECO:0000313" key="3">
    <source>
        <dbReference type="Proteomes" id="UP001374535"/>
    </source>
</evidence>
<feature type="chain" id="PRO_5042898424" evidence="1">
    <location>
        <begin position="18"/>
        <end position="104"/>
    </location>
</feature>
<proteinExistence type="predicted"/>
<dbReference type="Proteomes" id="UP001374535">
    <property type="component" value="Chromosome 11"/>
</dbReference>
<name>A0AAQ3RH05_VIGMU</name>
<evidence type="ECO:0000313" key="2">
    <source>
        <dbReference type="EMBL" id="WVY91375.1"/>
    </source>
</evidence>
<reference evidence="2 3" key="1">
    <citation type="journal article" date="2023" name="Life. Sci Alliance">
        <title>Evolutionary insights into 3D genome organization and epigenetic landscape of Vigna mungo.</title>
        <authorList>
            <person name="Junaid A."/>
            <person name="Singh B."/>
            <person name="Bhatia S."/>
        </authorList>
    </citation>
    <scope>NUCLEOTIDE SEQUENCE [LARGE SCALE GENOMIC DNA]</scope>
    <source>
        <strain evidence="2">Urdbean</strain>
    </source>
</reference>